<proteinExistence type="predicted"/>
<dbReference type="InterPro" id="IPR036397">
    <property type="entry name" value="RNaseH_sf"/>
</dbReference>
<feature type="region of interest" description="Disordered" evidence="1">
    <location>
        <begin position="1"/>
        <end position="32"/>
    </location>
</feature>
<feature type="compositionally biased region" description="Basic and acidic residues" evidence="1">
    <location>
        <begin position="1"/>
        <end position="20"/>
    </location>
</feature>
<dbReference type="Gene3D" id="3.30.420.10">
    <property type="entry name" value="Ribonuclease H-like superfamily/Ribonuclease H"/>
    <property type="match status" value="1"/>
</dbReference>
<name>A0AAD7ZDE1_DIPPU</name>
<reference evidence="2" key="2">
    <citation type="submission" date="2023-05" db="EMBL/GenBank/DDBJ databases">
        <authorList>
            <person name="Fouks B."/>
        </authorList>
    </citation>
    <scope>NUCLEOTIDE SEQUENCE</scope>
    <source>
        <strain evidence="2">Stay&amp;Tobe</strain>
        <tissue evidence="2">Testes</tissue>
    </source>
</reference>
<protein>
    <recommendedName>
        <fullName evidence="4">Transposase</fullName>
    </recommendedName>
</protein>
<organism evidence="2 3">
    <name type="scientific">Diploptera punctata</name>
    <name type="common">Pacific beetle cockroach</name>
    <dbReference type="NCBI Taxonomy" id="6984"/>
    <lineage>
        <taxon>Eukaryota</taxon>
        <taxon>Metazoa</taxon>
        <taxon>Ecdysozoa</taxon>
        <taxon>Arthropoda</taxon>
        <taxon>Hexapoda</taxon>
        <taxon>Insecta</taxon>
        <taxon>Pterygota</taxon>
        <taxon>Neoptera</taxon>
        <taxon>Polyneoptera</taxon>
        <taxon>Dictyoptera</taxon>
        <taxon>Blattodea</taxon>
        <taxon>Blaberoidea</taxon>
        <taxon>Blaberidae</taxon>
        <taxon>Diplopterinae</taxon>
        <taxon>Diploptera</taxon>
    </lineage>
</organism>
<dbReference type="InterPro" id="IPR052709">
    <property type="entry name" value="Transposase-MT_Hybrid"/>
</dbReference>
<dbReference type="Proteomes" id="UP001233999">
    <property type="component" value="Unassembled WGS sequence"/>
</dbReference>
<dbReference type="EMBL" id="JASPKZ010008876">
    <property type="protein sequence ID" value="KAJ9578478.1"/>
    <property type="molecule type" value="Genomic_DNA"/>
</dbReference>
<dbReference type="PANTHER" id="PTHR46060">
    <property type="entry name" value="MARINER MOS1 TRANSPOSASE-LIKE PROTEIN"/>
    <property type="match status" value="1"/>
</dbReference>
<dbReference type="GO" id="GO:0003676">
    <property type="term" value="F:nucleic acid binding"/>
    <property type="evidence" value="ECO:0007669"/>
    <property type="project" value="InterPro"/>
</dbReference>
<dbReference type="PANTHER" id="PTHR46060:SF1">
    <property type="entry name" value="MARINER MOS1 TRANSPOSASE-LIKE PROTEIN"/>
    <property type="match status" value="1"/>
</dbReference>
<gene>
    <name evidence="2" type="ORF">L9F63_005298</name>
</gene>
<evidence type="ECO:0000313" key="2">
    <source>
        <dbReference type="EMBL" id="KAJ9578478.1"/>
    </source>
</evidence>
<accession>A0AAD7ZDE1</accession>
<evidence type="ECO:0000313" key="3">
    <source>
        <dbReference type="Proteomes" id="UP001233999"/>
    </source>
</evidence>
<dbReference type="AlphaFoldDB" id="A0AAD7ZDE1"/>
<evidence type="ECO:0000256" key="1">
    <source>
        <dbReference type="SAM" id="MobiDB-lite"/>
    </source>
</evidence>
<evidence type="ECO:0008006" key="4">
    <source>
        <dbReference type="Google" id="ProtNLM"/>
    </source>
</evidence>
<sequence>RWASRLRDERGHAGIRDNPHSGRPHTAQTPDNVQRVNDVVLADKRITVKELSLYIGIGEASLGSKDVDRGSQRNRKLGWTALKHPPYSPDLTPCDYHLFGKLKEYLHGTRFEDDDSLVKAVNLLLKRAGREFYYAGIQGLVSRSRKTVEKDGDYVDYLSHAPNGSQ</sequence>
<reference evidence="2" key="1">
    <citation type="journal article" date="2023" name="IScience">
        <title>Live-bearing cockroach genome reveals convergent evolutionary mechanisms linked to viviparity in insects and beyond.</title>
        <authorList>
            <person name="Fouks B."/>
            <person name="Harrison M.C."/>
            <person name="Mikhailova A.A."/>
            <person name="Marchal E."/>
            <person name="English S."/>
            <person name="Carruthers M."/>
            <person name="Jennings E.C."/>
            <person name="Chiamaka E.L."/>
            <person name="Frigard R.A."/>
            <person name="Pippel M."/>
            <person name="Attardo G.M."/>
            <person name="Benoit J.B."/>
            <person name="Bornberg-Bauer E."/>
            <person name="Tobe S.S."/>
        </authorList>
    </citation>
    <scope>NUCLEOTIDE SEQUENCE</scope>
    <source>
        <strain evidence="2">Stay&amp;Tobe</strain>
    </source>
</reference>
<feature type="non-terminal residue" evidence="2">
    <location>
        <position position="1"/>
    </location>
</feature>
<comment type="caution">
    <text evidence="2">The sequence shown here is derived from an EMBL/GenBank/DDBJ whole genome shotgun (WGS) entry which is preliminary data.</text>
</comment>
<keyword evidence="3" id="KW-1185">Reference proteome</keyword>